<keyword evidence="3" id="KW-1185">Reference proteome</keyword>
<dbReference type="GO" id="GO:0015074">
    <property type="term" value="P:DNA integration"/>
    <property type="evidence" value="ECO:0007669"/>
    <property type="project" value="InterPro"/>
</dbReference>
<sequence>MYGDWVWALCEAGADIELADWDNSYVFCTLYRGGRFAPIRPESVYRRLGAVKRRLPAVPDEMTPHWYRHTHATVLLLAGVPMHVVSRRAGAEDAFELIRQPPLNERTGRHGPVLV</sequence>
<dbReference type="GO" id="GO:0006310">
    <property type="term" value="P:DNA recombination"/>
    <property type="evidence" value="ECO:0007669"/>
    <property type="project" value="UniProtKB-KW"/>
</dbReference>
<evidence type="ECO:0000256" key="1">
    <source>
        <dbReference type="ARBA" id="ARBA00023172"/>
    </source>
</evidence>
<dbReference type="Proteomes" id="UP000620156">
    <property type="component" value="Unassembled WGS sequence"/>
</dbReference>
<dbReference type="AlphaFoldDB" id="A0A918BFM3"/>
<comment type="caution">
    <text evidence="2">The sequence shown here is derived from an EMBL/GenBank/DDBJ whole genome shotgun (WGS) entry which is preliminary data.</text>
</comment>
<dbReference type="RefSeq" id="WP_189218117.1">
    <property type="nucleotide sequence ID" value="NZ_BMQK01000008.1"/>
</dbReference>
<proteinExistence type="predicted"/>
<gene>
    <name evidence="2" type="ORF">GCM10010145_38960</name>
</gene>
<evidence type="ECO:0000313" key="3">
    <source>
        <dbReference type="Proteomes" id="UP000620156"/>
    </source>
</evidence>
<reference evidence="2" key="1">
    <citation type="journal article" date="2014" name="Int. J. Syst. Evol. Microbiol.">
        <title>Complete genome sequence of Corynebacterium casei LMG S-19264T (=DSM 44701T), isolated from a smear-ripened cheese.</title>
        <authorList>
            <consortium name="US DOE Joint Genome Institute (JGI-PGF)"/>
            <person name="Walter F."/>
            <person name="Albersmeier A."/>
            <person name="Kalinowski J."/>
            <person name="Ruckert C."/>
        </authorList>
    </citation>
    <scope>NUCLEOTIDE SEQUENCE</scope>
    <source>
        <strain evidence="2">JCM 3131</strain>
    </source>
</reference>
<reference evidence="2" key="2">
    <citation type="submission" date="2020-09" db="EMBL/GenBank/DDBJ databases">
        <authorList>
            <person name="Sun Q."/>
            <person name="Ohkuma M."/>
        </authorList>
    </citation>
    <scope>NUCLEOTIDE SEQUENCE</scope>
    <source>
        <strain evidence="2">JCM 3131</strain>
    </source>
</reference>
<protein>
    <recommendedName>
        <fullName evidence="4">Tyr recombinase domain-containing protein</fullName>
    </recommendedName>
</protein>
<keyword evidence="1" id="KW-0233">DNA recombination</keyword>
<name>A0A918BFM3_9ACTN</name>
<accession>A0A918BFM3</accession>
<organism evidence="2 3">
    <name type="scientific">Streptomyces ruber</name>
    <dbReference type="NCBI Taxonomy" id="83378"/>
    <lineage>
        <taxon>Bacteria</taxon>
        <taxon>Bacillati</taxon>
        <taxon>Actinomycetota</taxon>
        <taxon>Actinomycetes</taxon>
        <taxon>Kitasatosporales</taxon>
        <taxon>Streptomycetaceae</taxon>
        <taxon>Streptomyces</taxon>
    </lineage>
</organism>
<dbReference type="Gene3D" id="1.10.443.10">
    <property type="entry name" value="Intergrase catalytic core"/>
    <property type="match status" value="1"/>
</dbReference>
<evidence type="ECO:0000313" key="2">
    <source>
        <dbReference type="EMBL" id="GGQ65276.1"/>
    </source>
</evidence>
<dbReference type="InterPro" id="IPR013762">
    <property type="entry name" value="Integrase-like_cat_sf"/>
</dbReference>
<dbReference type="GO" id="GO:0003677">
    <property type="term" value="F:DNA binding"/>
    <property type="evidence" value="ECO:0007669"/>
    <property type="project" value="InterPro"/>
</dbReference>
<dbReference type="EMBL" id="BMQK01000008">
    <property type="protein sequence ID" value="GGQ65276.1"/>
    <property type="molecule type" value="Genomic_DNA"/>
</dbReference>
<evidence type="ECO:0008006" key="4">
    <source>
        <dbReference type="Google" id="ProtNLM"/>
    </source>
</evidence>
<dbReference type="SUPFAM" id="SSF56349">
    <property type="entry name" value="DNA breaking-rejoining enzymes"/>
    <property type="match status" value="1"/>
</dbReference>
<dbReference type="InterPro" id="IPR011010">
    <property type="entry name" value="DNA_brk_join_enz"/>
</dbReference>